<name>A0A5B7ID64_PORTR</name>
<evidence type="ECO:0000313" key="3">
    <source>
        <dbReference type="Proteomes" id="UP000324222"/>
    </source>
</evidence>
<evidence type="ECO:0000313" key="2">
    <source>
        <dbReference type="EMBL" id="MPC83421.1"/>
    </source>
</evidence>
<comment type="caution">
    <text evidence="2">The sequence shown here is derived from an EMBL/GenBank/DDBJ whole genome shotgun (WGS) entry which is preliminary data.</text>
</comment>
<dbReference type="EMBL" id="VSRR010062480">
    <property type="protein sequence ID" value="MPC83421.1"/>
    <property type="molecule type" value="Genomic_DNA"/>
</dbReference>
<dbReference type="AlphaFoldDB" id="A0A5B7ID64"/>
<protein>
    <submittedName>
        <fullName evidence="2">Uncharacterized protein</fullName>
    </submittedName>
</protein>
<proteinExistence type="predicted"/>
<evidence type="ECO:0000256" key="1">
    <source>
        <dbReference type="SAM" id="MobiDB-lite"/>
    </source>
</evidence>
<keyword evidence="3" id="KW-1185">Reference proteome</keyword>
<feature type="region of interest" description="Disordered" evidence="1">
    <location>
        <begin position="1"/>
        <end position="24"/>
    </location>
</feature>
<organism evidence="2 3">
    <name type="scientific">Portunus trituberculatus</name>
    <name type="common">Swimming crab</name>
    <name type="synonym">Neptunus trituberculatus</name>
    <dbReference type="NCBI Taxonomy" id="210409"/>
    <lineage>
        <taxon>Eukaryota</taxon>
        <taxon>Metazoa</taxon>
        <taxon>Ecdysozoa</taxon>
        <taxon>Arthropoda</taxon>
        <taxon>Crustacea</taxon>
        <taxon>Multicrustacea</taxon>
        <taxon>Malacostraca</taxon>
        <taxon>Eumalacostraca</taxon>
        <taxon>Eucarida</taxon>
        <taxon>Decapoda</taxon>
        <taxon>Pleocyemata</taxon>
        <taxon>Brachyura</taxon>
        <taxon>Eubrachyura</taxon>
        <taxon>Portunoidea</taxon>
        <taxon>Portunidae</taxon>
        <taxon>Portuninae</taxon>
        <taxon>Portunus</taxon>
    </lineage>
</organism>
<gene>
    <name evidence="2" type="ORF">E2C01_078130</name>
</gene>
<dbReference type="Proteomes" id="UP000324222">
    <property type="component" value="Unassembled WGS sequence"/>
</dbReference>
<sequence>MFRHANLEPGASENRGEPRGQCGPGLQGVQQAGHVFLAERWQVDALYTGVPVYGLPCYSHTPGHAFFTLTIMGASCRHRCVDSNAPCLYFRSKGRPAHDLDVPVQGRRGRWVDGHGNRCNRWSCPAGNCLEGSVRCEGRSCGRIMI</sequence>
<reference evidence="2 3" key="1">
    <citation type="submission" date="2019-05" db="EMBL/GenBank/DDBJ databases">
        <title>Another draft genome of Portunus trituberculatus and its Hox gene families provides insights of decapod evolution.</title>
        <authorList>
            <person name="Jeong J.-H."/>
            <person name="Song I."/>
            <person name="Kim S."/>
            <person name="Choi T."/>
            <person name="Kim D."/>
            <person name="Ryu S."/>
            <person name="Kim W."/>
        </authorList>
    </citation>
    <scope>NUCLEOTIDE SEQUENCE [LARGE SCALE GENOMIC DNA]</scope>
    <source>
        <tissue evidence="2">Muscle</tissue>
    </source>
</reference>
<accession>A0A5B7ID64</accession>